<dbReference type="InterPro" id="IPR027417">
    <property type="entry name" value="P-loop_NTPase"/>
</dbReference>
<proteinExistence type="predicted"/>
<dbReference type="Proteomes" id="UP000077421">
    <property type="component" value="Unassembled WGS sequence"/>
</dbReference>
<dbReference type="RefSeq" id="WP_067562065.1">
    <property type="nucleotide sequence ID" value="NZ_LSUQ01000008.1"/>
</dbReference>
<feature type="non-terminal residue" evidence="1">
    <location>
        <position position="970"/>
    </location>
</feature>
<gene>
    <name evidence="1" type="ORF">AYW79_04210</name>
</gene>
<reference evidence="1 2" key="1">
    <citation type="submission" date="2016-02" db="EMBL/GenBank/DDBJ databases">
        <title>Draft genome sequence of Acidibacillus ferrooxidans SLC66.</title>
        <authorList>
            <person name="Oliveira G."/>
            <person name="Nancucheo I."/>
            <person name="Dall'Agnol H."/>
            <person name="Johnson B."/>
            <person name="Oliveira R."/>
            <person name="Nunes G.L."/>
            <person name="Tzotzos G."/>
            <person name="Orellana S.C."/>
            <person name="Salim A.C."/>
            <person name="Araujo F.M."/>
        </authorList>
    </citation>
    <scope>NUCLEOTIDE SEQUENCE [LARGE SCALE GENOMIC DNA]</scope>
    <source>
        <strain evidence="1 2">SLC66</strain>
    </source>
</reference>
<dbReference type="SUPFAM" id="SSF52540">
    <property type="entry name" value="P-loop containing nucleoside triphosphate hydrolases"/>
    <property type="match status" value="1"/>
</dbReference>
<dbReference type="AlphaFoldDB" id="A0A853KEC1"/>
<accession>A0A853KEC1</accession>
<evidence type="ECO:0000313" key="1">
    <source>
        <dbReference type="EMBL" id="OAG94569.1"/>
    </source>
</evidence>
<name>A0A853KEC1_9BACL</name>
<sequence length="970" mass="110925">MDNKPSATDEIALVNHLHQVVCDGLLGRNSPEIIGEEPKRRIFAGVLFPSDDFIRRLPEENTLNVDPQPQYLSIARNVNQGIEFLVHPENGVVSLLISGVFTLFVRVFPTYEEQLPYLEHLMKQAPANEVELLESGDDAADEEPIEMGNTDEDVIPEHQKGLVLLEKYRRVDVRFNGIKVKVDCGISESQTIDLLEVINAATSGCQSWGDVFCVKPELIQHTGAVPMEHIPHSEMEFVSYLHQVKTDSSMFPNWNASINIDPREYRDRQGQILNRISVTLINVTPTSPPNSGVPVTGHPSEFFDCQMNVTLIDGQHVPYEFDGAPDDYRTDKRFDVRGVNCVGVRDQSSSGVVLRTETIPAYFQTHYRTREDYSVLFDDLTVPGQVIKNLSKISQDMKAYREAWTTFILNKGDIDQPLRTDAEVTSCKRDLEEFEAEIASFDLGIYALERDSRLMRAFTMMNEVFARAGAGRYVSWRLFQIVFIVRILPSLLAREVLDSDPRRDEIISSNEFADVLWFPTGGGKTEAYLGVITTSLFYDRLRGKKVGCSAWIRFPLRMLSKQQLDRLARILIYAEEYREQCAELSGDVFSIGFFAGSGNTDNFLSKKSKDRYFSSERSKQKRMLLHRCPHCGMKLNLEFNERQWLIEHRCVNPGCFVAKSPMLQGVVPVYTTDSEIYRFVPSVICGTVDKLSILSRYREFSHLFGQVNGRCSKHGYFSDRCIVGAYDEWKSCDEKAKSTKTYQEIVRNLREPFYDPVPALLIQDELHLLKEELGALDGHYEGALQEFSRIFGHKPSHLPKVIAATATIEAYERHINHLYVRRARRYPSAGYKPGESFYATSKPTMDRRLYLGILPHTKALDEVINRCLLLYNLEIMRLYQDAHAWSRFKSSTLVDREAFLSLLTMYDLSSVYVNQKGMARDVSRRLMESTDLELRKLWKGSEPFEYHAQVLTGDNDMDGKRKIAPTLMKR</sequence>
<evidence type="ECO:0000313" key="2">
    <source>
        <dbReference type="Proteomes" id="UP000077421"/>
    </source>
</evidence>
<dbReference type="Gene3D" id="3.40.50.300">
    <property type="entry name" value="P-loop containing nucleotide triphosphate hydrolases"/>
    <property type="match status" value="1"/>
</dbReference>
<dbReference type="EMBL" id="LSUQ01000008">
    <property type="protein sequence ID" value="OAG94569.1"/>
    <property type="molecule type" value="Genomic_DNA"/>
</dbReference>
<comment type="caution">
    <text evidence="1">The sequence shown here is derived from an EMBL/GenBank/DDBJ whole genome shotgun (WGS) entry which is preliminary data.</text>
</comment>
<protein>
    <submittedName>
        <fullName evidence="1">Uncharacterized protein</fullName>
    </submittedName>
</protein>
<organism evidence="1 2">
    <name type="scientific">Ferroacidibacillus organovorans</name>
    <dbReference type="NCBI Taxonomy" id="1765683"/>
    <lineage>
        <taxon>Bacteria</taxon>
        <taxon>Bacillati</taxon>
        <taxon>Bacillota</taxon>
        <taxon>Bacilli</taxon>
        <taxon>Bacillales</taxon>
        <taxon>Alicyclobacillaceae</taxon>
        <taxon>Ferroacidibacillus</taxon>
    </lineage>
</organism>